<organism evidence="2 3">
    <name type="scientific">Pleurotus ostreatus (strain PC15)</name>
    <name type="common">Oyster mushroom</name>
    <dbReference type="NCBI Taxonomy" id="1137138"/>
    <lineage>
        <taxon>Eukaryota</taxon>
        <taxon>Fungi</taxon>
        <taxon>Dikarya</taxon>
        <taxon>Basidiomycota</taxon>
        <taxon>Agaricomycotina</taxon>
        <taxon>Agaricomycetes</taxon>
        <taxon>Agaricomycetidae</taxon>
        <taxon>Agaricales</taxon>
        <taxon>Pleurotineae</taxon>
        <taxon>Pleurotaceae</taxon>
        <taxon>Pleurotus</taxon>
    </lineage>
</organism>
<feature type="compositionally biased region" description="Low complexity" evidence="1">
    <location>
        <begin position="112"/>
        <end position="121"/>
    </location>
</feature>
<dbReference type="EMBL" id="KL198010">
    <property type="protein sequence ID" value="KDQ25481.1"/>
    <property type="molecule type" value="Genomic_DNA"/>
</dbReference>
<feature type="compositionally biased region" description="Polar residues" evidence="1">
    <location>
        <begin position="160"/>
        <end position="186"/>
    </location>
</feature>
<feature type="compositionally biased region" description="Low complexity" evidence="1">
    <location>
        <begin position="9"/>
        <end position="23"/>
    </location>
</feature>
<dbReference type="Proteomes" id="UP000027073">
    <property type="component" value="Unassembled WGS sequence"/>
</dbReference>
<evidence type="ECO:0000256" key="1">
    <source>
        <dbReference type="SAM" id="MobiDB-lite"/>
    </source>
</evidence>
<dbReference type="InParanoid" id="A0A067NPB5"/>
<feature type="region of interest" description="Disordered" evidence="1">
    <location>
        <begin position="1"/>
        <end position="207"/>
    </location>
</feature>
<gene>
    <name evidence="2" type="ORF">PLEOSDRAFT_1106408</name>
</gene>
<feature type="compositionally biased region" description="Basic and acidic residues" evidence="1">
    <location>
        <begin position="127"/>
        <end position="137"/>
    </location>
</feature>
<accession>A0A067NPB5</accession>
<sequence length="207" mass="21891">MSSKDINPSTTSFQSTDTSSSTTPLTAKGRRRRKDFPFAFAKLQQKYGTPGPAMPGGQMGQYSNPTPQPESVDAGRVSNSGNTKPSSLSTIQEQSASASTSAPKNYEAAFGSLSSSYGTSSALPTLPRKDKEKEKSTKQKKLFGSSLFSRKVNNDKGKVDNSTQPENSSKLNSSSTKQDIGNSSTFAKAAKKQGWGAPSASRPSLGM</sequence>
<evidence type="ECO:0000313" key="3">
    <source>
        <dbReference type="Proteomes" id="UP000027073"/>
    </source>
</evidence>
<proteinExistence type="predicted"/>
<dbReference type="HOGENOM" id="CLU_1326860_0_0_1"/>
<protein>
    <submittedName>
        <fullName evidence="2">Uncharacterized protein</fullName>
    </submittedName>
</protein>
<dbReference type="AlphaFoldDB" id="A0A067NPB5"/>
<dbReference type="VEuPathDB" id="FungiDB:PLEOSDRAFT_1106408"/>
<dbReference type="OrthoDB" id="3033482at2759"/>
<name>A0A067NPB5_PLEO1</name>
<feature type="compositionally biased region" description="Polar residues" evidence="1">
    <location>
        <begin position="77"/>
        <end position="103"/>
    </location>
</feature>
<evidence type="ECO:0000313" key="2">
    <source>
        <dbReference type="EMBL" id="KDQ25481.1"/>
    </source>
</evidence>
<reference evidence="3" key="1">
    <citation type="journal article" date="2014" name="Proc. Natl. Acad. Sci. U.S.A.">
        <title>Extensive sampling of basidiomycete genomes demonstrates inadequacy of the white-rot/brown-rot paradigm for wood decay fungi.</title>
        <authorList>
            <person name="Riley R."/>
            <person name="Salamov A.A."/>
            <person name="Brown D.W."/>
            <person name="Nagy L.G."/>
            <person name="Floudas D."/>
            <person name="Held B.W."/>
            <person name="Levasseur A."/>
            <person name="Lombard V."/>
            <person name="Morin E."/>
            <person name="Otillar R."/>
            <person name="Lindquist E.A."/>
            <person name="Sun H."/>
            <person name="LaButti K.M."/>
            <person name="Schmutz J."/>
            <person name="Jabbour D."/>
            <person name="Luo H."/>
            <person name="Baker S.E."/>
            <person name="Pisabarro A.G."/>
            <person name="Walton J.D."/>
            <person name="Blanchette R.A."/>
            <person name="Henrissat B."/>
            <person name="Martin F."/>
            <person name="Cullen D."/>
            <person name="Hibbett D.S."/>
            <person name="Grigoriev I.V."/>
        </authorList>
    </citation>
    <scope>NUCLEOTIDE SEQUENCE [LARGE SCALE GENOMIC DNA]</scope>
    <source>
        <strain evidence="3">PC15</strain>
    </source>
</reference>